<dbReference type="PANTHER" id="PTHR43133">
    <property type="entry name" value="RNA POLYMERASE ECF-TYPE SIGMA FACTO"/>
    <property type="match status" value="1"/>
</dbReference>
<keyword evidence="3" id="KW-0804">Transcription</keyword>
<dbReference type="InterPro" id="IPR014284">
    <property type="entry name" value="RNA_pol_sigma-70_dom"/>
</dbReference>
<dbReference type="InterPro" id="IPR039425">
    <property type="entry name" value="RNA_pol_sigma-70-like"/>
</dbReference>
<organism evidence="6 7">
    <name type="scientific">Brevundimonas nasdae</name>
    <dbReference type="NCBI Taxonomy" id="172043"/>
    <lineage>
        <taxon>Bacteria</taxon>
        <taxon>Pseudomonadati</taxon>
        <taxon>Pseudomonadota</taxon>
        <taxon>Alphaproteobacteria</taxon>
        <taxon>Caulobacterales</taxon>
        <taxon>Caulobacteraceae</taxon>
        <taxon>Brevundimonas</taxon>
    </lineage>
</organism>
<sequence>MSDRSREARGSRGDTGLGDLYRLYSRWLTARLRRRYGDEADDLTQEAWVRMTPYMREGAIAHPKALLLRIVENLAIDRSRRGGPRPLEQTDRAEIQQAVDPASQIDEILLKQIIFNMPPKLRTVFVLSRFAHLEYQEIAERLNIPVTTVQWRMRKALDYCAAQLRL</sequence>
<keyword evidence="7" id="KW-1185">Reference proteome</keyword>
<evidence type="ECO:0000259" key="4">
    <source>
        <dbReference type="Pfam" id="PF04542"/>
    </source>
</evidence>
<gene>
    <name evidence="6" type="ORF">KWG56_11910</name>
</gene>
<evidence type="ECO:0000313" key="6">
    <source>
        <dbReference type="EMBL" id="QYC09312.1"/>
    </source>
</evidence>
<keyword evidence="2" id="KW-0731">Sigma factor</keyword>
<dbReference type="InterPro" id="IPR013249">
    <property type="entry name" value="RNA_pol_sigma70_r4_t2"/>
</dbReference>
<dbReference type="Pfam" id="PF04542">
    <property type="entry name" value="Sigma70_r2"/>
    <property type="match status" value="1"/>
</dbReference>
<protein>
    <submittedName>
        <fullName evidence="6">RNA polymerase sigma factor</fullName>
    </submittedName>
</protein>
<evidence type="ECO:0000313" key="7">
    <source>
        <dbReference type="Proteomes" id="UP000824334"/>
    </source>
</evidence>
<dbReference type="InterPro" id="IPR007627">
    <property type="entry name" value="RNA_pol_sigma70_r2"/>
</dbReference>
<dbReference type="Pfam" id="PF08281">
    <property type="entry name" value="Sigma70_r4_2"/>
    <property type="match status" value="1"/>
</dbReference>
<feature type="domain" description="RNA polymerase sigma-70 region 2" evidence="4">
    <location>
        <begin position="20"/>
        <end position="82"/>
    </location>
</feature>
<accession>A0ABX8TEC4</accession>
<dbReference type="EMBL" id="CP080034">
    <property type="protein sequence ID" value="QYC09312.1"/>
    <property type="molecule type" value="Genomic_DNA"/>
</dbReference>
<dbReference type="Proteomes" id="UP000824334">
    <property type="component" value="Chromosome"/>
</dbReference>
<feature type="domain" description="RNA polymerase sigma factor 70 region 4 type 2" evidence="5">
    <location>
        <begin position="116"/>
        <end position="157"/>
    </location>
</feature>
<evidence type="ECO:0000256" key="1">
    <source>
        <dbReference type="ARBA" id="ARBA00023015"/>
    </source>
</evidence>
<keyword evidence="1" id="KW-0805">Transcription regulation</keyword>
<evidence type="ECO:0000256" key="3">
    <source>
        <dbReference type="ARBA" id="ARBA00023163"/>
    </source>
</evidence>
<dbReference type="PANTHER" id="PTHR43133:SF63">
    <property type="entry name" value="RNA POLYMERASE SIGMA FACTOR FECI-RELATED"/>
    <property type="match status" value="1"/>
</dbReference>
<evidence type="ECO:0000259" key="5">
    <source>
        <dbReference type="Pfam" id="PF08281"/>
    </source>
</evidence>
<proteinExistence type="predicted"/>
<evidence type="ECO:0000256" key="2">
    <source>
        <dbReference type="ARBA" id="ARBA00023082"/>
    </source>
</evidence>
<reference evidence="6 7" key="1">
    <citation type="submission" date="2021-07" db="EMBL/GenBank/DDBJ databases">
        <title>Isolation and characterization of bacteria from a gold mining with a capacity of golden bioaccumulation.</title>
        <authorList>
            <person name="Yang X.J."/>
        </authorList>
    </citation>
    <scope>NUCLEOTIDE SEQUENCE [LARGE SCALE GENOMIC DNA]</scope>
    <source>
        <strain evidence="6 7">Au29</strain>
    </source>
</reference>
<dbReference type="NCBIfam" id="TIGR02937">
    <property type="entry name" value="sigma70-ECF"/>
    <property type="match status" value="1"/>
</dbReference>
<name>A0ABX8TEC4_9CAUL</name>